<dbReference type="InterPro" id="IPR020846">
    <property type="entry name" value="MFS_dom"/>
</dbReference>
<evidence type="ECO:0000256" key="2">
    <source>
        <dbReference type="ARBA" id="ARBA00022448"/>
    </source>
</evidence>
<evidence type="ECO:0000313" key="9">
    <source>
        <dbReference type="EMBL" id="KAF2772418.1"/>
    </source>
</evidence>
<dbReference type="CDD" id="cd17330">
    <property type="entry name" value="MFS_SLC46_TetA_like"/>
    <property type="match status" value="1"/>
</dbReference>
<dbReference type="Gene3D" id="1.20.1250.20">
    <property type="entry name" value="MFS general substrate transporter like domains"/>
    <property type="match status" value="1"/>
</dbReference>
<keyword evidence="3 7" id="KW-0812">Transmembrane</keyword>
<sequence>MPMRSALEMDSKGTRWLGVAVCFTDRESRLADVFMCILLIKRSRNERATSPTWPLGIHVCWTGQARKPLAALLCRLRKLAGAYTVMASVRHCTSNHDKEVDATLANHGEVQTSPPRDGNDGSYYTCILRLQIHSYCTCTHLATIIQPWVQMTRALRRDKRSIPCRAFCVSYHHHLLTRAYSIGVFGVSDSPAKPAKPISLTSQPRTGRRESGGDWMSGRTCNYGNISPEQLEDKVTGSDAHGTDEGRYRVHAHSKTYDQSHDEREEADAVDACGDNEAGATQHLLAHDTLALNANPAAADTARDIDGEQPPPPLPTTGRREKDQPHPVTWSSLPQKSQLAILTLARLSEPLTQTSLQAYMFYQLKSFHPPDEEPPSDATVAQQAGLLAAAFTGAQFLTAMMWGRLADSEKFGRKSVILIGLLGTMVGSLGFGFSGSFGVAVFWRVVGGMLNGNIGVMRTMISEMVKDKKYLSRAFLLLPMCFNIGVIVGPLLGGLLADPAGSYLDVFGEVGWLRRWPYALPNVVMAVFLAGSAAGVVFGLDETLEGLRDRPDRGRRLAKWVVRVIFKRGRQQEYAALPEDERVSEDVELGSASATNKKPTATPKRRLPFRRLWTPNLLLTLLAHGLLAMHVGTFSNLWFVYLSTPRYSPNHDSNSTPLHLPENYHPHPPLTFTGGLALPPPSIGTALAILGVIGITMQLLVYPRVSFKLGTQTSFRLALCLFPVSYTLTPYLSLIPSTTASPHPASGPYIWTSISTLLAIQVLARTFALPSTAILVNNACPHPSVLGTVHGIAQSASSATRTLGPVVAGWLYGVGLRRGVVGLAWWCMAFVAILGAVAGRWVREGSGQEVWLEGEREEDSRVETKG</sequence>
<evidence type="ECO:0000256" key="3">
    <source>
        <dbReference type="ARBA" id="ARBA00022692"/>
    </source>
</evidence>
<dbReference type="OrthoDB" id="10262656at2759"/>
<gene>
    <name evidence="9" type="ORF">EJ03DRAFT_372165</name>
</gene>
<dbReference type="PRINTS" id="PR01035">
    <property type="entry name" value="TCRTETA"/>
</dbReference>
<accession>A0A6G1LJ20</accession>
<keyword evidence="4 7" id="KW-1133">Transmembrane helix</keyword>
<evidence type="ECO:0000256" key="5">
    <source>
        <dbReference type="ARBA" id="ARBA00023136"/>
    </source>
</evidence>
<dbReference type="GO" id="GO:0022857">
    <property type="term" value="F:transmembrane transporter activity"/>
    <property type="evidence" value="ECO:0007669"/>
    <property type="project" value="InterPro"/>
</dbReference>
<dbReference type="GO" id="GO:0016020">
    <property type="term" value="C:membrane"/>
    <property type="evidence" value="ECO:0007669"/>
    <property type="project" value="UniProtKB-SubCell"/>
</dbReference>
<dbReference type="InterPro" id="IPR001958">
    <property type="entry name" value="Tet-R_TetA/multi-R_MdtG-like"/>
</dbReference>
<dbReference type="AlphaFoldDB" id="A0A6G1LJ20"/>
<evidence type="ECO:0000256" key="7">
    <source>
        <dbReference type="SAM" id="Phobius"/>
    </source>
</evidence>
<keyword evidence="2" id="KW-0813">Transport</keyword>
<keyword evidence="10" id="KW-1185">Reference proteome</keyword>
<comment type="subcellular location">
    <subcellularLocation>
        <location evidence="1">Membrane</location>
        <topology evidence="1">Multi-pass membrane protein</topology>
    </subcellularLocation>
</comment>
<feature type="transmembrane region" description="Helical" evidence="7">
    <location>
        <begin position="820"/>
        <end position="842"/>
    </location>
</feature>
<feature type="transmembrane region" description="Helical" evidence="7">
    <location>
        <begin position="617"/>
        <end position="641"/>
    </location>
</feature>
<feature type="transmembrane region" description="Helical" evidence="7">
    <location>
        <begin position="516"/>
        <end position="540"/>
    </location>
</feature>
<keyword evidence="5 7" id="KW-0472">Membrane</keyword>
<evidence type="ECO:0000256" key="6">
    <source>
        <dbReference type="SAM" id="MobiDB-lite"/>
    </source>
</evidence>
<feature type="domain" description="Major facilitator superfamily (MFS) profile" evidence="8">
    <location>
        <begin position="338"/>
        <end position="847"/>
    </location>
</feature>
<name>A0A6G1LJ20_9PEZI</name>
<dbReference type="PANTHER" id="PTHR23504">
    <property type="entry name" value="MAJOR FACILITATOR SUPERFAMILY DOMAIN-CONTAINING PROTEIN 10"/>
    <property type="match status" value="1"/>
</dbReference>
<reference evidence="9" key="1">
    <citation type="journal article" date="2020" name="Stud. Mycol.">
        <title>101 Dothideomycetes genomes: a test case for predicting lifestyles and emergence of pathogens.</title>
        <authorList>
            <person name="Haridas S."/>
            <person name="Albert R."/>
            <person name="Binder M."/>
            <person name="Bloem J."/>
            <person name="Labutti K."/>
            <person name="Salamov A."/>
            <person name="Andreopoulos B."/>
            <person name="Baker S."/>
            <person name="Barry K."/>
            <person name="Bills G."/>
            <person name="Bluhm B."/>
            <person name="Cannon C."/>
            <person name="Castanera R."/>
            <person name="Culley D."/>
            <person name="Daum C."/>
            <person name="Ezra D."/>
            <person name="Gonzalez J."/>
            <person name="Henrissat B."/>
            <person name="Kuo A."/>
            <person name="Liang C."/>
            <person name="Lipzen A."/>
            <person name="Lutzoni F."/>
            <person name="Magnuson J."/>
            <person name="Mondo S."/>
            <person name="Nolan M."/>
            <person name="Ohm R."/>
            <person name="Pangilinan J."/>
            <person name="Park H.-J."/>
            <person name="Ramirez L."/>
            <person name="Alfaro M."/>
            <person name="Sun H."/>
            <person name="Tritt A."/>
            <person name="Yoshinaga Y."/>
            <person name="Zwiers L.-H."/>
            <person name="Turgeon B."/>
            <person name="Goodwin S."/>
            <person name="Spatafora J."/>
            <person name="Crous P."/>
            <person name="Grigoriev I."/>
        </authorList>
    </citation>
    <scope>NUCLEOTIDE SEQUENCE</scope>
    <source>
        <strain evidence="9">CBS 116005</strain>
    </source>
</reference>
<dbReference type="SUPFAM" id="SSF103473">
    <property type="entry name" value="MFS general substrate transporter"/>
    <property type="match status" value="1"/>
</dbReference>
<evidence type="ECO:0000313" key="10">
    <source>
        <dbReference type="Proteomes" id="UP000799436"/>
    </source>
</evidence>
<proteinExistence type="predicted"/>
<dbReference type="Pfam" id="PF07690">
    <property type="entry name" value="MFS_1"/>
    <property type="match status" value="1"/>
</dbReference>
<organism evidence="9 10">
    <name type="scientific">Teratosphaeria nubilosa</name>
    <dbReference type="NCBI Taxonomy" id="161662"/>
    <lineage>
        <taxon>Eukaryota</taxon>
        <taxon>Fungi</taxon>
        <taxon>Dikarya</taxon>
        <taxon>Ascomycota</taxon>
        <taxon>Pezizomycotina</taxon>
        <taxon>Dothideomycetes</taxon>
        <taxon>Dothideomycetidae</taxon>
        <taxon>Mycosphaerellales</taxon>
        <taxon>Teratosphaeriaceae</taxon>
        <taxon>Teratosphaeria</taxon>
    </lineage>
</organism>
<protein>
    <submittedName>
        <fullName evidence="9">MFS general substrate transporter</fullName>
    </submittedName>
</protein>
<feature type="region of interest" description="Disordered" evidence="6">
    <location>
        <begin position="194"/>
        <end position="219"/>
    </location>
</feature>
<dbReference type="PANTHER" id="PTHR23504:SF6">
    <property type="entry name" value="MULTIDRUG TRANSPORTER, PUTATIVE (AFU_ORTHOLOGUE AFUA_4G08740)-RELATED"/>
    <property type="match status" value="1"/>
</dbReference>
<evidence type="ECO:0000259" key="8">
    <source>
        <dbReference type="PROSITE" id="PS50850"/>
    </source>
</evidence>
<dbReference type="PROSITE" id="PS50850">
    <property type="entry name" value="MFS"/>
    <property type="match status" value="1"/>
</dbReference>
<dbReference type="InterPro" id="IPR036259">
    <property type="entry name" value="MFS_trans_sf"/>
</dbReference>
<feature type="region of interest" description="Disordered" evidence="6">
    <location>
        <begin position="298"/>
        <end position="332"/>
    </location>
</feature>
<evidence type="ECO:0000256" key="1">
    <source>
        <dbReference type="ARBA" id="ARBA00004141"/>
    </source>
</evidence>
<feature type="transmembrane region" description="Helical" evidence="7">
    <location>
        <begin position="473"/>
        <end position="496"/>
    </location>
</feature>
<feature type="transmembrane region" description="Helical" evidence="7">
    <location>
        <begin position="683"/>
        <end position="702"/>
    </location>
</feature>
<feature type="transmembrane region" description="Helical" evidence="7">
    <location>
        <begin position="714"/>
        <end position="736"/>
    </location>
</feature>
<dbReference type="InterPro" id="IPR011701">
    <property type="entry name" value="MFS"/>
</dbReference>
<feature type="transmembrane region" description="Helical" evidence="7">
    <location>
        <begin position="748"/>
        <end position="768"/>
    </location>
</feature>
<dbReference type="EMBL" id="ML995815">
    <property type="protein sequence ID" value="KAF2772418.1"/>
    <property type="molecule type" value="Genomic_DNA"/>
</dbReference>
<evidence type="ECO:0000256" key="4">
    <source>
        <dbReference type="ARBA" id="ARBA00022989"/>
    </source>
</evidence>
<dbReference type="Proteomes" id="UP000799436">
    <property type="component" value="Unassembled WGS sequence"/>
</dbReference>
<feature type="transmembrane region" description="Helical" evidence="7">
    <location>
        <begin position="415"/>
        <end position="435"/>
    </location>
</feature>